<feature type="compositionally biased region" description="Polar residues" evidence="1">
    <location>
        <begin position="362"/>
        <end position="387"/>
    </location>
</feature>
<feature type="compositionally biased region" description="Low complexity" evidence="1">
    <location>
        <begin position="559"/>
        <end position="569"/>
    </location>
</feature>
<gene>
    <name evidence="2" type="ORF">DB88DRAFT_500781</name>
</gene>
<evidence type="ECO:0000256" key="1">
    <source>
        <dbReference type="SAM" id="MobiDB-lite"/>
    </source>
</evidence>
<feature type="region of interest" description="Disordered" evidence="1">
    <location>
        <begin position="340"/>
        <end position="422"/>
    </location>
</feature>
<feature type="region of interest" description="Disordered" evidence="1">
    <location>
        <begin position="480"/>
        <end position="688"/>
    </location>
</feature>
<reference evidence="2" key="1">
    <citation type="submission" date="2023-02" db="EMBL/GenBank/DDBJ databases">
        <title>Identification and recombinant expression of a fungal hydrolase from Papiliotrema laurentii that hydrolyzes apple cutin and clears colloidal polyester polyurethane.</title>
        <authorList>
            <consortium name="DOE Joint Genome Institute"/>
            <person name="Roman V.A."/>
            <person name="Bojanowski C."/>
            <person name="Crable B.R."/>
            <person name="Wagner D.N."/>
            <person name="Hung C.S."/>
            <person name="Nadeau L.J."/>
            <person name="Schratz L."/>
            <person name="Haridas S."/>
            <person name="Pangilinan J."/>
            <person name="Lipzen A."/>
            <person name="Na H."/>
            <person name="Yan M."/>
            <person name="Ng V."/>
            <person name="Grigoriev I.V."/>
            <person name="Spatafora J.W."/>
            <person name="Barlow D."/>
            <person name="Biffinger J."/>
            <person name="Kelley-Loughnane N."/>
            <person name="Varaljay V.A."/>
            <person name="Crookes-Goodson W.J."/>
        </authorList>
    </citation>
    <scope>NUCLEOTIDE SEQUENCE</scope>
    <source>
        <strain evidence="2">5307AH</strain>
    </source>
</reference>
<keyword evidence="3" id="KW-1185">Reference proteome</keyword>
<feature type="region of interest" description="Disordered" evidence="1">
    <location>
        <begin position="289"/>
        <end position="322"/>
    </location>
</feature>
<organism evidence="2 3">
    <name type="scientific">Papiliotrema laurentii</name>
    <name type="common">Cryptococcus laurentii</name>
    <dbReference type="NCBI Taxonomy" id="5418"/>
    <lineage>
        <taxon>Eukaryota</taxon>
        <taxon>Fungi</taxon>
        <taxon>Dikarya</taxon>
        <taxon>Basidiomycota</taxon>
        <taxon>Agaricomycotina</taxon>
        <taxon>Tremellomycetes</taxon>
        <taxon>Tremellales</taxon>
        <taxon>Rhynchogastremaceae</taxon>
        <taxon>Papiliotrema</taxon>
    </lineage>
</organism>
<sequence>MESEYETAKAEADELKATVKTREIEMGTLRALMKERDDECSQLQRQIQQITTEKDTLSRSLQASVTSGDVANALLKVKEATLAEVKTEREQLQAEIARLSKNLHRKEGHCERLEMEKVQLEDSVKAQSIRIVDANGGMTGLHDELAALQAEKRIYEKKITELQFANMELKKQCNAALQREEDASRADRLQSDLETATQEKAQALGALADAEKRLKESNARLVELAKDAKSMRERFDAGNATKEEQAMYQWIDQVAREKCAEERSSLANRLKKSEHENAKLTATVKQLQAKIQTDSSSSRSGGTRVINDEIQPGTHKKDQLGVQNKKQLEAANLKGIEAQTEVETAGNDEPLQKASTVEVEDGSTSGMSSTMPNKTVQASSSGVNQDVQPVKSGVHKPFKSPISAAFQNSSSKTKPGFETMASGMAGSGHLLLKAPLASSTAKTGAKDTEQNVSRPFRNEESLESPIEQFYETQATQERALLKAPERAAPRAQRTSRKKNVNYVDGILEDLDEDHVADDHRPMSKRKCAAEAHTGTSTLDATEGPFAPAAKKARFSTQIPSSSDGVPDDVSMGKSDDSNAVRVNDEIEEDFEKMEKGKGGSLGDTSKPSASGTRAPPNGTRGVAVGGPKHKKAISSGTKTYVKGKGGKRKEVVQALEDSSELSEEEDVEMSMPPSTQLRSRRTSSRTLR</sequence>
<evidence type="ECO:0000313" key="2">
    <source>
        <dbReference type="EMBL" id="KAK1921454.1"/>
    </source>
</evidence>
<feature type="compositionally biased region" description="Acidic residues" evidence="1">
    <location>
        <begin position="657"/>
        <end position="668"/>
    </location>
</feature>
<proteinExistence type="predicted"/>
<accession>A0AAD9CT31</accession>
<dbReference type="EMBL" id="JAODAN010000011">
    <property type="protein sequence ID" value="KAK1921454.1"/>
    <property type="molecule type" value="Genomic_DNA"/>
</dbReference>
<feature type="region of interest" description="Disordered" evidence="1">
    <location>
        <begin position="437"/>
        <end position="465"/>
    </location>
</feature>
<dbReference type="Proteomes" id="UP001182556">
    <property type="component" value="Unassembled WGS sequence"/>
</dbReference>
<feature type="compositionally biased region" description="Acidic residues" evidence="1">
    <location>
        <begin position="506"/>
        <end position="515"/>
    </location>
</feature>
<name>A0AAD9CT31_PAPLA</name>
<evidence type="ECO:0000313" key="3">
    <source>
        <dbReference type="Proteomes" id="UP001182556"/>
    </source>
</evidence>
<dbReference type="AlphaFoldDB" id="A0AAD9CT31"/>
<feature type="compositionally biased region" description="Polar residues" evidence="1">
    <location>
        <begin position="602"/>
        <end position="611"/>
    </location>
</feature>
<feature type="compositionally biased region" description="Basic residues" evidence="1">
    <location>
        <begin position="678"/>
        <end position="688"/>
    </location>
</feature>
<protein>
    <submittedName>
        <fullName evidence="2">Uncharacterized protein</fullName>
    </submittedName>
</protein>
<comment type="caution">
    <text evidence="2">The sequence shown here is derived from an EMBL/GenBank/DDBJ whole genome shotgun (WGS) entry which is preliminary data.</text>
</comment>
<feature type="compositionally biased region" description="Basic and acidic residues" evidence="1">
    <location>
        <begin position="573"/>
        <end position="584"/>
    </location>
</feature>